<dbReference type="InterPro" id="IPR036388">
    <property type="entry name" value="WH-like_DNA-bd_sf"/>
</dbReference>
<evidence type="ECO:0000256" key="4">
    <source>
        <dbReference type="ARBA" id="ARBA00023163"/>
    </source>
</evidence>
<keyword evidence="9" id="KW-1185">Reference proteome</keyword>
<dbReference type="Pfam" id="PF04542">
    <property type="entry name" value="Sigma70_r2"/>
    <property type="match status" value="1"/>
</dbReference>
<dbReference type="Gene3D" id="1.10.10.10">
    <property type="entry name" value="Winged helix-like DNA-binding domain superfamily/Winged helix DNA-binding domain"/>
    <property type="match status" value="1"/>
</dbReference>
<accession>A0ABY2IH08</accession>
<feature type="compositionally biased region" description="Basic and acidic residues" evidence="5">
    <location>
        <begin position="148"/>
        <end position="168"/>
    </location>
</feature>
<dbReference type="SUPFAM" id="SSF88659">
    <property type="entry name" value="Sigma3 and sigma4 domains of RNA polymerase sigma factors"/>
    <property type="match status" value="1"/>
</dbReference>
<comment type="similarity">
    <text evidence="1">Belongs to the sigma-70 factor family. ECF subfamily.</text>
</comment>
<feature type="region of interest" description="Disordered" evidence="5">
    <location>
        <begin position="146"/>
        <end position="184"/>
    </location>
</feature>
<dbReference type="InterPro" id="IPR013324">
    <property type="entry name" value="RNA_pol_sigma_r3/r4-like"/>
</dbReference>
<feature type="domain" description="RNA polymerase sigma factor 70 region 4 type 2" evidence="7">
    <location>
        <begin position="102"/>
        <end position="153"/>
    </location>
</feature>
<keyword evidence="4" id="KW-0804">Transcription</keyword>
<comment type="caution">
    <text evidence="8">The sequence shown here is derived from an EMBL/GenBank/DDBJ whole genome shotgun (WGS) entry which is preliminary data.</text>
</comment>
<evidence type="ECO:0000313" key="9">
    <source>
        <dbReference type="Proteomes" id="UP000297608"/>
    </source>
</evidence>
<dbReference type="InterPro" id="IPR039425">
    <property type="entry name" value="RNA_pol_sigma-70-like"/>
</dbReference>
<evidence type="ECO:0000256" key="1">
    <source>
        <dbReference type="ARBA" id="ARBA00010641"/>
    </source>
</evidence>
<dbReference type="PANTHER" id="PTHR43133:SF25">
    <property type="entry name" value="RNA POLYMERASE SIGMA FACTOR RFAY-RELATED"/>
    <property type="match status" value="1"/>
</dbReference>
<dbReference type="EMBL" id="SOFG01000009">
    <property type="protein sequence ID" value="TFB88228.1"/>
    <property type="molecule type" value="Genomic_DNA"/>
</dbReference>
<dbReference type="Proteomes" id="UP000297608">
    <property type="component" value="Unassembled WGS sequence"/>
</dbReference>
<dbReference type="Pfam" id="PF08281">
    <property type="entry name" value="Sigma70_r4_2"/>
    <property type="match status" value="1"/>
</dbReference>
<dbReference type="CDD" id="cd06171">
    <property type="entry name" value="Sigma70_r4"/>
    <property type="match status" value="1"/>
</dbReference>
<feature type="domain" description="RNA polymerase sigma-70 region 2" evidence="6">
    <location>
        <begin position="13"/>
        <end position="78"/>
    </location>
</feature>
<dbReference type="Gene3D" id="1.10.1740.10">
    <property type="match status" value="1"/>
</dbReference>
<dbReference type="NCBIfam" id="TIGR02937">
    <property type="entry name" value="sigma70-ECF"/>
    <property type="match status" value="1"/>
</dbReference>
<evidence type="ECO:0000259" key="7">
    <source>
        <dbReference type="Pfam" id="PF08281"/>
    </source>
</evidence>
<name>A0ABY2IH08_9MICO</name>
<protein>
    <submittedName>
        <fullName evidence="8">Sigma-70 family RNA polymerase sigma factor</fullName>
    </submittedName>
</protein>
<proteinExistence type="inferred from homology"/>
<dbReference type="RefSeq" id="WP_134533503.1">
    <property type="nucleotide sequence ID" value="NZ_SOFG01000009.1"/>
</dbReference>
<dbReference type="InterPro" id="IPR013249">
    <property type="entry name" value="RNA_pol_sigma70_r4_t2"/>
</dbReference>
<dbReference type="InterPro" id="IPR007627">
    <property type="entry name" value="RNA_pol_sigma70_r2"/>
</dbReference>
<evidence type="ECO:0000256" key="2">
    <source>
        <dbReference type="ARBA" id="ARBA00023015"/>
    </source>
</evidence>
<dbReference type="SUPFAM" id="SSF88946">
    <property type="entry name" value="Sigma2 domain of RNA polymerase sigma factors"/>
    <property type="match status" value="1"/>
</dbReference>
<evidence type="ECO:0000313" key="8">
    <source>
        <dbReference type="EMBL" id="TFB88228.1"/>
    </source>
</evidence>
<keyword evidence="3" id="KW-0731">Sigma factor</keyword>
<evidence type="ECO:0000256" key="5">
    <source>
        <dbReference type="SAM" id="MobiDB-lite"/>
    </source>
</evidence>
<reference evidence="8 9" key="1">
    <citation type="submission" date="2019-03" db="EMBL/GenBank/DDBJ databases">
        <title>Genomics of glacier-inhabiting Cryobacterium strains.</title>
        <authorList>
            <person name="Liu Q."/>
            <person name="Xin Y.-H."/>
        </authorList>
    </citation>
    <scope>NUCLEOTIDE SEQUENCE [LARGE SCALE GENOMIC DNA]</scope>
    <source>
        <strain evidence="8 9">MDB2-B</strain>
    </source>
</reference>
<dbReference type="PANTHER" id="PTHR43133">
    <property type="entry name" value="RNA POLYMERASE ECF-TYPE SIGMA FACTO"/>
    <property type="match status" value="1"/>
</dbReference>
<dbReference type="InterPro" id="IPR014284">
    <property type="entry name" value="RNA_pol_sigma-70_dom"/>
</dbReference>
<sequence>MTRPDSIAAELTSNAPALLRYLARRVGADDAADLLGETMVVAWRRAREFPQQPERARMWLFGIARGVLQNHARGERRRWALADRLRGELRLAEYPSADAGDEVRDAVERLDADLAEIVQLVHWERLTLAEASEVLGIPASTARGRYQRAREQLRSSLDDTITPDERRVKATSSTEPQSCPKGER</sequence>
<evidence type="ECO:0000259" key="6">
    <source>
        <dbReference type="Pfam" id="PF04542"/>
    </source>
</evidence>
<evidence type="ECO:0000256" key="3">
    <source>
        <dbReference type="ARBA" id="ARBA00023082"/>
    </source>
</evidence>
<gene>
    <name evidence="8" type="ORF">E3O44_06020</name>
</gene>
<keyword evidence="2" id="KW-0805">Transcription regulation</keyword>
<organism evidence="8 9">
    <name type="scientific">Cryobacterium algoricola</name>
    <dbReference type="NCBI Taxonomy" id="1259183"/>
    <lineage>
        <taxon>Bacteria</taxon>
        <taxon>Bacillati</taxon>
        <taxon>Actinomycetota</taxon>
        <taxon>Actinomycetes</taxon>
        <taxon>Micrococcales</taxon>
        <taxon>Microbacteriaceae</taxon>
        <taxon>Cryobacterium</taxon>
    </lineage>
</organism>
<dbReference type="InterPro" id="IPR013325">
    <property type="entry name" value="RNA_pol_sigma_r2"/>
</dbReference>